<dbReference type="InterPro" id="IPR032675">
    <property type="entry name" value="LRR_dom_sf"/>
</dbReference>
<dbReference type="InterPro" id="IPR057207">
    <property type="entry name" value="FBXL15_LRR"/>
</dbReference>
<accession>A0A072PFD3</accession>
<dbReference type="GO" id="GO:0031146">
    <property type="term" value="P:SCF-dependent proteasomal ubiquitin-dependent protein catabolic process"/>
    <property type="evidence" value="ECO:0007669"/>
    <property type="project" value="TreeGrafter"/>
</dbReference>
<dbReference type="SMART" id="SM00367">
    <property type="entry name" value="LRR_CC"/>
    <property type="match status" value="7"/>
</dbReference>
<feature type="region of interest" description="Disordered" evidence="1">
    <location>
        <begin position="1"/>
        <end position="39"/>
    </location>
</feature>
<feature type="compositionally biased region" description="Acidic residues" evidence="1">
    <location>
        <begin position="696"/>
        <end position="712"/>
    </location>
</feature>
<dbReference type="PANTHER" id="PTHR13318">
    <property type="entry name" value="PARTNER OF PAIRED, ISOFORM B-RELATED"/>
    <property type="match status" value="1"/>
</dbReference>
<feature type="compositionally biased region" description="Low complexity" evidence="1">
    <location>
        <begin position="1"/>
        <end position="13"/>
    </location>
</feature>
<reference evidence="3 4" key="1">
    <citation type="submission" date="2013-03" db="EMBL/GenBank/DDBJ databases">
        <title>The Genome Sequence of Exophiala aquamarina CBS 119918.</title>
        <authorList>
            <consortium name="The Broad Institute Genomics Platform"/>
            <person name="Cuomo C."/>
            <person name="de Hoog S."/>
            <person name="Gorbushina A."/>
            <person name="Walker B."/>
            <person name="Young S.K."/>
            <person name="Zeng Q."/>
            <person name="Gargeya S."/>
            <person name="Fitzgerald M."/>
            <person name="Haas B."/>
            <person name="Abouelleil A."/>
            <person name="Allen A.W."/>
            <person name="Alvarado L."/>
            <person name="Arachchi H.M."/>
            <person name="Berlin A.M."/>
            <person name="Chapman S.B."/>
            <person name="Gainer-Dewar J."/>
            <person name="Goldberg J."/>
            <person name="Griggs A."/>
            <person name="Gujja S."/>
            <person name="Hansen M."/>
            <person name="Howarth C."/>
            <person name="Imamovic A."/>
            <person name="Ireland A."/>
            <person name="Larimer J."/>
            <person name="McCowan C."/>
            <person name="Murphy C."/>
            <person name="Pearson M."/>
            <person name="Poon T.W."/>
            <person name="Priest M."/>
            <person name="Roberts A."/>
            <person name="Saif S."/>
            <person name="Shea T."/>
            <person name="Sisk P."/>
            <person name="Sykes S."/>
            <person name="Wortman J."/>
            <person name="Nusbaum C."/>
            <person name="Birren B."/>
        </authorList>
    </citation>
    <scope>NUCLEOTIDE SEQUENCE [LARGE SCALE GENOMIC DNA]</scope>
    <source>
        <strain evidence="3 4">CBS 119918</strain>
    </source>
</reference>
<organism evidence="3 4">
    <name type="scientific">Exophiala aquamarina CBS 119918</name>
    <dbReference type="NCBI Taxonomy" id="1182545"/>
    <lineage>
        <taxon>Eukaryota</taxon>
        <taxon>Fungi</taxon>
        <taxon>Dikarya</taxon>
        <taxon>Ascomycota</taxon>
        <taxon>Pezizomycotina</taxon>
        <taxon>Eurotiomycetes</taxon>
        <taxon>Chaetothyriomycetidae</taxon>
        <taxon>Chaetothyriales</taxon>
        <taxon>Herpotrichiellaceae</taxon>
        <taxon>Exophiala</taxon>
    </lineage>
</organism>
<protein>
    <recommendedName>
        <fullName evidence="2">F-box domain-containing protein</fullName>
    </recommendedName>
</protein>
<dbReference type="RefSeq" id="XP_013261181.1">
    <property type="nucleotide sequence ID" value="XM_013405727.1"/>
</dbReference>
<keyword evidence="4" id="KW-1185">Reference proteome</keyword>
<dbReference type="OrthoDB" id="550575at2759"/>
<dbReference type="SUPFAM" id="SSF81383">
    <property type="entry name" value="F-box domain"/>
    <property type="match status" value="1"/>
</dbReference>
<evidence type="ECO:0000313" key="4">
    <source>
        <dbReference type="Proteomes" id="UP000027920"/>
    </source>
</evidence>
<dbReference type="InterPro" id="IPR001810">
    <property type="entry name" value="F-box_dom"/>
</dbReference>
<feature type="domain" description="F-box" evidence="2">
    <location>
        <begin position="171"/>
        <end position="217"/>
    </location>
</feature>
<comment type="caution">
    <text evidence="3">The sequence shown here is derived from an EMBL/GenBank/DDBJ whole genome shotgun (WGS) entry which is preliminary data.</text>
</comment>
<gene>
    <name evidence="3" type="ORF">A1O9_06517</name>
</gene>
<evidence type="ECO:0000256" key="1">
    <source>
        <dbReference type="SAM" id="MobiDB-lite"/>
    </source>
</evidence>
<dbReference type="VEuPathDB" id="FungiDB:A1O9_06517"/>
<proteinExistence type="predicted"/>
<dbReference type="EMBL" id="AMGV01000004">
    <property type="protein sequence ID" value="KEF58591.1"/>
    <property type="molecule type" value="Genomic_DNA"/>
</dbReference>
<dbReference type="Proteomes" id="UP000027920">
    <property type="component" value="Unassembled WGS sequence"/>
</dbReference>
<dbReference type="HOGENOM" id="CLU_025082_0_0_1"/>
<dbReference type="PROSITE" id="PS50181">
    <property type="entry name" value="FBOX"/>
    <property type="match status" value="1"/>
</dbReference>
<name>A0A072PFD3_9EURO</name>
<evidence type="ECO:0000259" key="2">
    <source>
        <dbReference type="PROSITE" id="PS50181"/>
    </source>
</evidence>
<dbReference type="Gene3D" id="3.80.10.10">
    <property type="entry name" value="Ribonuclease Inhibitor"/>
    <property type="match status" value="3"/>
</dbReference>
<dbReference type="SUPFAM" id="SSF52047">
    <property type="entry name" value="RNI-like"/>
    <property type="match status" value="1"/>
</dbReference>
<dbReference type="InterPro" id="IPR036047">
    <property type="entry name" value="F-box-like_dom_sf"/>
</dbReference>
<dbReference type="InterPro" id="IPR006553">
    <property type="entry name" value="Leu-rich_rpt_Cys-con_subtyp"/>
</dbReference>
<dbReference type="Pfam" id="PF25372">
    <property type="entry name" value="DUF7885"/>
    <property type="match status" value="1"/>
</dbReference>
<evidence type="ECO:0000313" key="3">
    <source>
        <dbReference type="EMBL" id="KEF58591.1"/>
    </source>
</evidence>
<feature type="region of interest" description="Disordered" evidence="1">
    <location>
        <begin position="140"/>
        <end position="161"/>
    </location>
</feature>
<dbReference type="GO" id="GO:0019005">
    <property type="term" value="C:SCF ubiquitin ligase complex"/>
    <property type="evidence" value="ECO:0007669"/>
    <property type="project" value="TreeGrafter"/>
</dbReference>
<dbReference type="STRING" id="1182545.A0A072PFD3"/>
<dbReference type="GeneID" id="25281434"/>
<dbReference type="AlphaFoldDB" id="A0A072PFD3"/>
<sequence length="737" mass="83387">MTSTSQSQSQPSQLDSPRPMTPSSPLIEATTAFDQPHPVKLNRRHRLLQGLQRMSSSPSLVKLGRTRSSEKVYKSSQKASISCVSLNSPASTYSLSPHVSYTFSNGFSTAPTTPGSPGSQQSYFEANSRLRPLDPNDITSVPIPMDVRSSKPLSSPLPEISEKPFPRRPNFNFWKDMPHEVRIQILSFLSPKDIIRVSAVSTEWHEMCFDGQLWTSLDCQTYYQQITSDALIKIMLKAGAFVKNLNLRGCVQLRDQWLSLGTRMTNQECRNLENFSIEGCKIERSSIHFFLLRNPKLLHINMPSMQNINNATMKIIATYCPQLELLNIDWCSQIDSRGLKRVIQSCSNLRDLRASEVRGLDDNDFMLELFHRNTLERLILQHCDSLTDNALQILMHGIEPERDLLTDRPVVPPRRLRHLDISRCRSLTDRGLQALAHNVPYLEGFRLCQNTALTDDALEELLQTTDRLTHLEVEELENLTNATLITLSKSNAAKTLEHLSISYCEQMGDIGVLPLLKACPEIQSLYLDNTRISDLVLMEASEQVRNRGSTTKKSQIPRKGLELVAFDCANVTWAGVREILQGNGRVMQGRKKSVVQTQNFVGENGEREESRRVIEIQTLLYPTQVIHLKAFYGWQQTVEEHYKRCTTGRWGAAARLESKWAEWMVASEEVGGLGHGWSSRRRRRRAREAETRVRDDEDGNVQDTGTGDDDGSGMEFVTGRVPRGGRRRARSGGCMVM</sequence>
<dbReference type="SMART" id="SM00256">
    <property type="entry name" value="FBOX"/>
    <property type="match status" value="1"/>
</dbReference>
<feature type="region of interest" description="Disordered" evidence="1">
    <location>
        <begin position="673"/>
        <end position="737"/>
    </location>
</feature>
<dbReference type="Pfam" id="PF12937">
    <property type="entry name" value="F-box-like"/>
    <property type="match status" value="1"/>
</dbReference>